<comment type="caution">
    <text evidence="1">The sequence shown here is derived from an EMBL/GenBank/DDBJ whole genome shotgun (WGS) entry which is preliminary data.</text>
</comment>
<gene>
    <name evidence="1" type="ORF">RPERSI_LOCUS12202</name>
</gene>
<reference evidence="1" key="1">
    <citation type="submission" date="2021-06" db="EMBL/GenBank/DDBJ databases">
        <authorList>
            <person name="Kallberg Y."/>
            <person name="Tangrot J."/>
            <person name="Rosling A."/>
        </authorList>
    </citation>
    <scope>NUCLEOTIDE SEQUENCE</scope>
    <source>
        <strain evidence="1">MA461A</strain>
    </source>
</reference>
<proteinExistence type="predicted"/>
<accession>A0ACA9Q2T3</accession>
<evidence type="ECO:0000313" key="1">
    <source>
        <dbReference type="EMBL" id="CAG8731450.1"/>
    </source>
</evidence>
<feature type="non-terminal residue" evidence="1">
    <location>
        <position position="1"/>
    </location>
</feature>
<dbReference type="Proteomes" id="UP000789920">
    <property type="component" value="Unassembled WGS sequence"/>
</dbReference>
<keyword evidence="2" id="KW-1185">Reference proteome</keyword>
<evidence type="ECO:0000313" key="2">
    <source>
        <dbReference type="Proteomes" id="UP000789920"/>
    </source>
</evidence>
<dbReference type="EMBL" id="CAJVQC010025915">
    <property type="protein sequence ID" value="CAG8731450.1"/>
    <property type="molecule type" value="Genomic_DNA"/>
</dbReference>
<name>A0ACA9Q2T3_9GLOM</name>
<protein>
    <submittedName>
        <fullName evidence="1">3861_t:CDS:1</fullName>
    </submittedName>
</protein>
<organism evidence="1 2">
    <name type="scientific">Racocetra persica</name>
    <dbReference type="NCBI Taxonomy" id="160502"/>
    <lineage>
        <taxon>Eukaryota</taxon>
        <taxon>Fungi</taxon>
        <taxon>Fungi incertae sedis</taxon>
        <taxon>Mucoromycota</taxon>
        <taxon>Glomeromycotina</taxon>
        <taxon>Glomeromycetes</taxon>
        <taxon>Diversisporales</taxon>
        <taxon>Gigasporaceae</taxon>
        <taxon>Racocetra</taxon>
    </lineage>
</organism>
<sequence length="300" mass="35334">EVFYMNNSAFCSDPKTWEKNPRILTSIKGEWEASSESIEKLLDTIKTMLSIKTDAFDEMRIKKNNIKIEIEKLSQNIDNIRQIQDKLDDYYKIIKDASDKREFFLYYIEKEAIYVKKFVKVDYKNTYCFDHMHEGIICHPKCGLEYNNQDQDTNDLRKCICLADGEHCKECGCGPERHFQSDEELKCELASNIAEELISKDRYEQATKDYRDGRSNADVCENELNELDSKVENLYERICQCCQELRNICSRFNFANELQANIDNLKKCATTIKNPKRKEKTMDFIAKLEQFIRDQSTKIL</sequence>